<dbReference type="EMBL" id="JAHRIP010013814">
    <property type="protein sequence ID" value="MEQ2285552.1"/>
    <property type="molecule type" value="Genomic_DNA"/>
</dbReference>
<dbReference type="PANTHER" id="PTHR15175">
    <property type="entry name" value="NEUTROPHIL CYTOSOLIC FACTOR 2, NEUTROPHIL NADPH OXIDASE FACTOR 2"/>
    <property type="match status" value="1"/>
</dbReference>
<dbReference type="PANTHER" id="PTHR15175:SF4">
    <property type="entry name" value="NADPH OXIDASE ACTIVATOR 1"/>
    <property type="match status" value="1"/>
</dbReference>
<keyword evidence="2" id="KW-1185">Reference proteome</keyword>
<proteinExistence type="predicted"/>
<dbReference type="Gene3D" id="1.25.40.10">
    <property type="entry name" value="Tetratricopeptide repeat domain"/>
    <property type="match status" value="1"/>
</dbReference>
<dbReference type="InterPro" id="IPR051864">
    <property type="entry name" value="NCF2_NOXA1"/>
</dbReference>
<reference evidence="1 2" key="1">
    <citation type="submission" date="2021-06" db="EMBL/GenBank/DDBJ databases">
        <authorList>
            <person name="Palmer J.M."/>
        </authorList>
    </citation>
    <scope>NUCLEOTIDE SEQUENCE [LARGE SCALE GENOMIC DNA]</scope>
    <source>
        <strain evidence="1 2">AS_MEX2019</strain>
        <tissue evidence="1">Muscle</tissue>
    </source>
</reference>
<gene>
    <name evidence="1" type="ORF">AMECASPLE_033076</name>
</gene>
<comment type="caution">
    <text evidence="1">The sequence shown here is derived from an EMBL/GenBank/DDBJ whole genome shotgun (WGS) entry which is preliminary data.</text>
</comment>
<protein>
    <submittedName>
        <fullName evidence="1">Uncharacterized protein</fullName>
    </submittedName>
</protein>
<sequence>MGQLDMAMRALDLTIAKDERLAVAFFQRAAVMMQIDRLEEALSDCIWAQKHMRGNAVIDYRQLGLRYKLYSWQV</sequence>
<dbReference type="SUPFAM" id="SSF48452">
    <property type="entry name" value="TPR-like"/>
    <property type="match status" value="1"/>
</dbReference>
<organism evidence="1 2">
    <name type="scientific">Ameca splendens</name>
    <dbReference type="NCBI Taxonomy" id="208324"/>
    <lineage>
        <taxon>Eukaryota</taxon>
        <taxon>Metazoa</taxon>
        <taxon>Chordata</taxon>
        <taxon>Craniata</taxon>
        <taxon>Vertebrata</taxon>
        <taxon>Euteleostomi</taxon>
        <taxon>Actinopterygii</taxon>
        <taxon>Neopterygii</taxon>
        <taxon>Teleostei</taxon>
        <taxon>Neoteleostei</taxon>
        <taxon>Acanthomorphata</taxon>
        <taxon>Ovalentaria</taxon>
        <taxon>Atherinomorphae</taxon>
        <taxon>Cyprinodontiformes</taxon>
        <taxon>Goodeidae</taxon>
        <taxon>Ameca</taxon>
    </lineage>
</organism>
<name>A0ABV0XVJ8_9TELE</name>
<dbReference type="InterPro" id="IPR011990">
    <property type="entry name" value="TPR-like_helical_dom_sf"/>
</dbReference>
<evidence type="ECO:0000313" key="2">
    <source>
        <dbReference type="Proteomes" id="UP001469553"/>
    </source>
</evidence>
<dbReference type="Proteomes" id="UP001469553">
    <property type="component" value="Unassembled WGS sequence"/>
</dbReference>
<evidence type="ECO:0000313" key="1">
    <source>
        <dbReference type="EMBL" id="MEQ2285552.1"/>
    </source>
</evidence>
<accession>A0ABV0XVJ8</accession>